<dbReference type="Gene3D" id="3.40.1350.10">
    <property type="match status" value="1"/>
</dbReference>
<dbReference type="GO" id="GO:0003676">
    <property type="term" value="F:nucleic acid binding"/>
    <property type="evidence" value="ECO:0007669"/>
    <property type="project" value="InterPro"/>
</dbReference>
<gene>
    <name evidence="1" type="ORF">HF327_021405</name>
</gene>
<reference evidence="1" key="1">
    <citation type="submission" date="2020-12" db="EMBL/GenBank/DDBJ databases">
        <title>Comamonas sp. nov., isolated from stream water.</title>
        <authorList>
            <person name="Park K.-H."/>
        </authorList>
    </citation>
    <scope>NUCLEOTIDE SEQUENCE</scope>
    <source>
        <strain evidence="1">EJ-4</strain>
    </source>
</reference>
<dbReference type="InterPro" id="IPR011856">
    <property type="entry name" value="tRNA_endonuc-like_dom_sf"/>
</dbReference>
<dbReference type="AlphaFoldDB" id="A0A843BHA6"/>
<keyword evidence="2" id="KW-1185">Reference proteome</keyword>
<evidence type="ECO:0000313" key="2">
    <source>
        <dbReference type="Proteomes" id="UP000530032"/>
    </source>
</evidence>
<dbReference type="InterPro" id="IPR011335">
    <property type="entry name" value="Restrct_endonuc-II-like"/>
</dbReference>
<evidence type="ECO:0000313" key="1">
    <source>
        <dbReference type="EMBL" id="MBI1627029.1"/>
    </source>
</evidence>
<dbReference type="EMBL" id="JABBCQ020000035">
    <property type="protein sequence ID" value="MBI1627029.1"/>
    <property type="molecule type" value="Genomic_DNA"/>
</dbReference>
<protein>
    <submittedName>
        <fullName evidence="1">Tn7 transposase TnsA N-terminal domain-containing protein</fullName>
    </submittedName>
</protein>
<dbReference type="SUPFAM" id="SSF52980">
    <property type="entry name" value="Restriction endonuclease-like"/>
    <property type="match status" value="1"/>
</dbReference>
<sequence length="302" mass="34750">MRTQKRFTPSLIERFQRDGRGTGTYADYIPWHRVSRSDPSSHGRSHLIIWRERQRELLSDVEWNCVNFAAMLPNVLDLVEQFPLQQEDAPLEISRWDIRKNSKHHPGTLAVAKSLGIRHPRLQGTDEDVLWTSSTDLLLVLETALGHKELLAVSVKAESIQKLSKRARELLLLEKIYWQMRGVTWLLITPSEFDPAIKRTLMRTAAWGLAPLVDKHNLEIARKVAMAMPLHAYSDIVNHLTLLFGGQEFQLLAQEALWQAIWFGLLPIDLRRGWRPSQPFKYISPSEFLAQNPLAARRSACL</sequence>
<dbReference type="RefSeq" id="WP_198462372.1">
    <property type="nucleotide sequence ID" value="NZ_JABBCQ020000035.1"/>
</dbReference>
<organism evidence="1 2">
    <name type="scientific">Comamonas suwonensis</name>
    <dbReference type="NCBI Taxonomy" id="2606214"/>
    <lineage>
        <taxon>Bacteria</taxon>
        <taxon>Pseudomonadati</taxon>
        <taxon>Pseudomonadota</taxon>
        <taxon>Betaproteobacteria</taxon>
        <taxon>Burkholderiales</taxon>
        <taxon>Comamonadaceae</taxon>
        <taxon>Comamonas</taxon>
    </lineage>
</organism>
<comment type="caution">
    <text evidence="1">The sequence shown here is derived from an EMBL/GenBank/DDBJ whole genome shotgun (WGS) entry which is preliminary data.</text>
</comment>
<dbReference type="CDD" id="cd22362">
    <property type="entry name" value="TnsA_endonuclease-like"/>
    <property type="match status" value="1"/>
</dbReference>
<proteinExistence type="predicted"/>
<dbReference type="Proteomes" id="UP000530032">
    <property type="component" value="Unassembled WGS sequence"/>
</dbReference>
<accession>A0A843BHA6</accession>
<name>A0A843BHA6_9BURK</name>